<keyword evidence="3" id="KW-1185">Reference proteome</keyword>
<dbReference type="EnsemblPlants" id="KEH25743">
    <property type="protein sequence ID" value="KEH25743"/>
    <property type="gene ID" value="MTR_6g033940"/>
</dbReference>
<dbReference type="InterPro" id="IPR043502">
    <property type="entry name" value="DNA/RNA_pol_sf"/>
</dbReference>
<name>A0A072U9I7_MEDTR</name>
<reference evidence="2" key="3">
    <citation type="submission" date="2015-04" db="UniProtKB">
        <authorList>
            <consortium name="EnsemblPlants"/>
        </authorList>
    </citation>
    <scope>IDENTIFICATION</scope>
    <source>
        <strain evidence="2">cv. Jemalong A17</strain>
    </source>
</reference>
<dbReference type="HOGENOM" id="CLU_1580879_0_0_1"/>
<evidence type="ECO:0000313" key="2">
    <source>
        <dbReference type="EnsemblPlants" id="KEH25743"/>
    </source>
</evidence>
<dbReference type="Gene3D" id="3.10.10.10">
    <property type="entry name" value="HIV Type 1 Reverse Transcriptase, subunit A, domain 1"/>
    <property type="match status" value="1"/>
</dbReference>
<organism evidence="1 3">
    <name type="scientific">Medicago truncatula</name>
    <name type="common">Barrel medic</name>
    <name type="synonym">Medicago tribuloides</name>
    <dbReference type="NCBI Taxonomy" id="3880"/>
    <lineage>
        <taxon>Eukaryota</taxon>
        <taxon>Viridiplantae</taxon>
        <taxon>Streptophyta</taxon>
        <taxon>Embryophyta</taxon>
        <taxon>Tracheophyta</taxon>
        <taxon>Spermatophyta</taxon>
        <taxon>Magnoliopsida</taxon>
        <taxon>eudicotyledons</taxon>
        <taxon>Gunneridae</taxon>
        <taxon>Pentapetalae</taxon>
        <taxon>rosids</taxon>
        <taxon>fabids</taxon>
        <taxon>Fabales</taxon>
        <taxon>Fabaceae</taxon>
        <taxon>Papilionoideae</taxon>
        <taxon>50 kb inversion clade</taxon>
        <taxon>NPAAA clade</taxon>
        <taxon>Hologalegina</taxon>
        <taxon>IRL clade</taxon>
        <taxon>Trifolieae</taxon>
        <taxon>Medicago</taxon>
    </lineage>
</organism>
<dbReference type="PANTHER" id="PTHR24559">
    <property type="entry name" value="TRANSPOSON TY3-I GAG-POL POLYPROTEIN"/>
    <property type="match status" value="1"/>
</dbReference>
<keyword evidence="1" id="KW-0695">RNA-directed DNA polymerase</keyword>
<gene>
    <name evidence="1" type="ordered locus">MTR_6g033940</name>
</gene>
<sequence length="169" mass="19606">MGAEYKPFVQPQRILNLTMKEVVKKEVLKLLDASMIYPISYSTWVSLVHVVPKKGGMTVVANEKKELITTHTVTGWRMCIDYRMLNQATRKDHFPLPFMDQMIESWLAKLFIAFWMDIRGIIRLRCLRTIKKRMPSLVHLVCLLIGECPLGCVMRRRPFKCVCSTSSLT</sequence>
<accession>A0A072U9I7</accession>
<keyword evidence="1" id="KW-0808">Transferase</keyword>
<proteinExistence type="predicted"/>
<reference evidence="1 3" key="1">
    <citation type="journal article" date="2011" name="Nature">
        <title>The Medicago genome provides insight into the evolution of rhizobial symbioses.</title>
        <authorList>
            <person name="Young N.D."/>
            <person name="Debelle F."/>
            <person name="Oldroyd G.E."/>
            <person name="Geurts R."/>
            <person name="Cannon S.B."/>
            <person name="Udvardi M.K."/>
            <person name="Benedito V.A."/>
            <person name="Mayer K.F."/>
            <person name="Gouzy J."/>
            <person name="Schoof H."/>
            <person name="Van de Peer Y."/>
            <person name="Proost S."/>
            <person name="Cook D.R."/>
            <person name="Meyers B.C."/>
            <person name="Spannagl M."/>
            <person name="Cheung F."/>
            <person name="De Mita S."/>
            <person name="Krishnakumar V."/>
            <person name="Gundlach H."/>
            <person name="Zhou S."/>
            <person name="Mudge J."/>
            <person name="Bharti A.K."/>
            <person name="Murray J.D."/>
            <person name="Naoumkina M.A."/>
            <person name="Rosen B."/>
            <person name="Silverstein K.A."/>
            <person name="Tang H."/>
            <person name="Rombauts S."/>
            <person name="Zhao P.X."/>
            <person name="Zhou P."/>
            <person name="Barbe V."/>
            <person name="Bardou P."/>
            <person name="Bechner M."/>
            <person name="Bellec A."/>
            <person name="Berger A."/>
            <person name="Berges H."/>
            <person name="Bidwell S."/>
            <person name="Bisseling T."/>
            <person name="Choisne N."/>
            <person name="Couloux A."/>
            <person name="Denny R."/>
            <person name="Deshpande S."/>
            <person name="Dai X."/>
            <person name="Doyle J.J."/>
            <person name="Dudez A.M."/>
            <person name="Farmer A.D."/>
            <person name="Fouteau S."/>
            <person name="Franken C."/>
            <person name="Gibelin C."/>
            <person name="Gish J."/>
            <person name="Goldstein S."/>
            <person name="Gonzalez A.J."/>
            <person name="Green P.J."/>
            <person name="Hallab A."/>
            <person name="Hartog M."/>
            <person name="Hua A."/>
            <person name="Humphray S.J."/>
            <person name="Jeong D.H."/>
            <person name="Jing Y."/>
            <person name="Jocker A."/>
            <person name="Kenton S.M."/>
            <person name="Kim D.J."/>
            <person name="Klee K."/>
            <person name="Lai H."/>
            <person name="Lang C."/>
            <person name="Lin S."/>
            <person name="Macmil S.L."/>
            <person name="Magdelenat G."/>
            <person name="Matthews L."/>
            <person name="McCorrison J."/>
            <person name="Monaghan E.L."/>
            <person name="Mun J.H."/>
            <person name="Najar F.Z."/>
            <person name="Nicholson C."/>
            <person name="Noirot C."/>
            <person name="O'Bleness M."/>
            <person name="Paule C.R."/>
            <person name="Poulain J."/>
            <person name="Prion F."/>
            <person name="Qin B."/>
            <person name="Qu C."/>
            <person name="Retzel E.F."/>
            <person name="Riddle C."/>
            <person name="Sallet E."/>
            <person name="Samain S."/>
            <person name="Samson N."/>
            <person name="Sanders I."/>
            <person name="Saurat O."/>
            <person name="Scarpelli C."/>
            <person name="Schiex T."/>
            <person name="Segurens B."/>
            <person name="Severin A.J."/>
            <person name="Sherrier D.J."/>
            <person name="Shi R."/>
            <person name="Sims S."/>
            <person name="Singer S.R."/>
            <person name="Sinharoy S."/>
            <person name="Sterck L."/>
            <person name="Viollet A."/>
            <person name="Wang B.B."/>
            <person name="Wang K."/>
            <person name="Wang M."/>
            <person name="Wang X."/>
            <person name="Warfsmann J."/>
            <person name="Weissenbach J."/>
            <person name="White D.D."/>
            <person name="White J.D."/>
            <person name="Wiley G.B."/>
            <person name="Wincker P."/>
            <person name="Xing Y."/>
            <person name="Yang L."/>
            <person name="Yao Z."/>
            <person name="Ying F."/>
            <person name="Zhai J."/>
            <person name="Zhou L."/>
            <person name="Zuber A."/>
            <person name="Denarie J."/>
            <person name="Dixon R.A."/>
            <person name="May G.D."/>
            <person name="Schwartz D.C."/>
            <person name="Rogers J."/>
            <person name="Quetier F."/>
            <person name="Town C.D."/>
            <person name="Roe B.A."/>
        </authorList>
    </citation>
    <scope>NUCLEOTIDE SEQUENCE [LARGE SCALE GENOMIC DNA]</scope>
    <source>
        <strain evidence="1">A17</strain>
        <strain evidence="2 3">cv. Jemalong A17</strain>
    </source>
</reference>
<keyword evidence="1" id="KW-0548">Nucleotidyltransferase</keyword>
<evidence type="ECO:0000313" key="1">
    <source>
        <dbReference type="EMBL" id="KEH25743.1"/>
    </source>
</evidence>
<reference evidence="1 3" key="2">
    <citation type="journal article" date="2014" name="BMC Genomics">
        <title>An improved genome release (version Mt4.0) for the model legume Medicago truncatula.</title>
        <authorList>
            <person name="Tang H."/>
            <person name="Krishnakumar V."/>
            <person name="Bidwell S."/>
            <person name="Rosen B."/>
            <person name="Chan A."/>
            <person name="Zhou S."/>
            <person name="Gentzbittel L."/>
            <person name="Childs K.L."/>
            <person name="Yandell M."/>
            <person name="Gundlach H."/>
            <person name="Mayer K.F."/>
            <person name="Schwartz D.C."/>
            <person name="Town C.D."/>
        </authorList>
    </citation>
    <scope>GENOME REANNOTATION</scope>
    <source>
        <strain evidence="1">A17</strain>
        <strain evidence="2 3">cv. Jemalong A17</strain>
    </source>
</reference>
<protein>
    <submittedName>
        <fullName evidence="1">Reverse transcriptase, putative</fullName>
    </submittedName>
</protein>
<dbReference type="AlphaFoldDB" id="A0A072U9I7"/>
<evidence type="ECO:0000313" key="3">
    <source>
        <dbReference type="Proteomes" id="UP000002051"/>
    </source>
</evidence>
<dbReference type="PANTHER" id="PTHR24559:SF444">
    <property type="entry name" value="REVERSE TRANSCRIPTASE DOMAIN-CONTAINING PROTEIN"/>
    <property type="match status" value="1"/>
</dbReference>
<dbReference type="EMBL" id="CM001222">
    <property type="protein sequence ID" value="KEH25743.1"/>
    <property type="molecule type" value="Genomic_DNA"/>
</dbReference>
<dbReference type="SUPFAM" id="SSF56672">
    <property type="entry name" value="DNA/RNA polymerases"/>
    <property type="match status" value="1"/>
</dbReference>
<dbReference type="Proteomes" id="UP000002051">
    <property type="component" value="Chromosome 6"/>
</dbReference>
<dbReference type="InterPro" id="IPR053134">
    <property type="entry name" value="RNA-dir_DNA_polymerase"/>
</dbReference>
<dbReference type="GO" id="GO:0003964">
    <property type="term" value="F:RNA-directed DNA polymerase activity"/>
    <property type="evidence" value="ECO:0007669"/>
    <property type="project" value="UniProtKB-KW"/>
</dbReference>